<evidence type="ECO:0000256" key="1">
    <source>
        <dbReference type="SAM" id="Phobius"/>
    </source>
</evidence>
<geneLocation type="plasmid" evidence="2">
    <name>pNMX12-1_234</name>
</geneLocation>
<dbReference type="RefSeq" id="WP_353633230.1">
    <property type="nucleotide sequence ID" value="NZ_CP159203.1"/>
</dbReference>
<proteinExistence type="predicted"/>
<feature type="transmembrane region" description="Helical" evidence="1">
    <location>
        <begin position="117"/>
        <end position="141"/>
    </location>
</feature>
<name>A0AAU8C8N9_9EURY</name>
<keyword evidence="2" id="KW-0614">Plasmid</keyword>
<dbReference type="AlphaFoldDB" id="A0AAU8C8N9"/>
<reference evidence="2" key="1">
    <citation type="submission" date="2024-06" db="EMBL/GenBank/DDBJ databases">
        <title>Genome Sequence of an extremely halophilic archaeon isolated from Permian era halite, Salado Formation, Carlsbad, New Mexico: Halobacterium sp. strain NMX12-1.</title>
        <authorList>
            <person name="Sotoa L."/>
            <person name="DasSarma P."/>
            <person name="Anton B.P."/>
            <person name="Vincze T."/>
            <person name="Verma I."/>
            <person name="Eralp B."/>
            <person name="Powers D.W."/>
            <person name="Dozier B.L."/>
            <person name="Roberts R.J."/>
            <person name="DasSarma S."/>
        </authorList>
    </citation>
    <scope>NUCLEOTIDE SEQUENCE</scope>
    <source>
        <strain evidence="2">NMX12-1</strain>
        <plasmid evidence="2">pNMX12-1_234</plasmid>
    </source>
</reference>
<dbReference type="GeneID" id="91107576"/>
<sequence>MSPLSARATQLFVGRSRRRSTRWTGLAVVVTVGWWLASAFQDVLGRTVNTPFEPLGTLFLVVAGIGTVVLPVLHAYRNEGWVVCCLLGAVPGFVWGWNGFHIVGGHLSLSQRILHGALVGSLSGLVLGSVGFLLGIVIAYWRSPA</sequence>
<evidence type="ECO:0000313" key="2">
    <source>
        <dbReference type="EMBL" id="XCF15115.1"/>
    </source>
</evidence>
<gene>
    <name evidence="2" type="ORF">ABSL23_00460</name>
</gene>
<organism evidence="2">
    <name type="scientific">Halobacterium sp. NMX12-1</name>
    <dbReference type="NCBI Taxonomy" id="3166650"/>
    <lineage>
        <taxon>Archaea</taxon>
        <taxon>Methanobacteriati</taxon>
        <taxon>Methanobacteriota</taxon>
        <taxon>Stenosarchaea group</taxon>
        <taxon>Halobacteria</taxon>
        <taxon>Halobacteriales</taxon>
        <taxon>Halobacteriaceae</taxon>
        <taxon>Halobacterium</taxon>
    </lineage>
</organism>
<accession>A0AAU8C8N9</accession>
<protein>
    <submittedName>
        <fullName evidence="2">Uncharacterized protein</fullName>
    </submittedName>
</protein>
<dbReference type="KEGG" id="hanx:ABSL23_00460"/>
<feature type="transmembrane region" description="Helical" evidence="1">
    <location>
        <begin position="52"/>
        <end position="73"/>
    </location>
</feature>
<keyword evidence="1" id="KW-0812">Transmembrane</keyword>
<feature type="transmembrane region" description="Helical" evidence="1">
    <location>
        <begin position="80"/>
        <end position="97"/>
    </location>
</feature>
<feature type="transmembrane region" description="Helical" evidence="1">
    <location>
        <begin position="21"/>
        <end position="40"/>
    </location>
</feature>
<dbReference type="EMBL" id="CP159203">
    <property type="protein sequence ID" value="XCF15115.1"/>
    <property type="molecule type" value="Genomic_DNA"/>
</dbReference>
<keyword evidence="1" id="KW-0472">Membrane</keyword>
<keyword evidence="1" id="KW-1133">Transmembrane helix</keyword>